<dbReference type="STRING" id="1307839.L21SP5_03597"/>
<dbReference type="InterPro" id="IPR007712">
    <property type="entry name" value="RelE/ParE_toxin"/>
</dbReference>
<evidence type="ECO:0000256" key="1">
    <source>
        <dbReference type="ARBA" id="ARBA00022649"/>
    </source>
</evidence>
<dbReference type="KEGG" id="blq:L21SP5_03597"/>
<evidence type="ECO:0000313" key="2">
    <source>
        <dbReference type="EMBL" id="ALO17203.1"/>
    </source>
</evidence>
<dbReference type="EMBL" id="CP013118">
    <property type="protein sequence ID" value="ALO17203.1"/>
    <property type="molecule type" value="Genomic_DNA"/>
</dbReference>
<keyword evidence="1" id="KW-1277">Toxin-antitoxin system</keyword>
<dbReference type="Pfam" id="PF05016">
    <property type="entry name" value="ParE_toxin"/>
    <property type="match status" value="1"/>
</dbReference>
<dbReference type="Proteomes" id="UP000064893">
    <property type="component" value="Chromosome"/>
</dbReference>
<evidence type="ECO:0000313" key="3">
    <source>
        <dbReference type="Proteomes" id="UP000064893"/>
    </source>
</evidence>
<reference evidence="2 3" key="1">
    <citation type="submission" date="2015-11" db="EMBL/GenBank/DDBJ databases">
        <title>Description and complete genome sequence of a novel strain predominating in hypersaline microbial mats and representing a new family of the Bacteriodetes phylum.</title>
        <authorList>
            <person name="Spring S."/>
            <person name="Bunk B."/>
            <person name="Sproer C."/>
            <person name="Klenk H.-P."/>
        </authorList>
    </citation>
    <scope>NUCLEOTIDE SEQUENCE [LARGE SCALE GENOMIC DNA]</scope>
    <source>
        <strain evidence="2 3">L21-Spi-D4</strain>
    </source>
</reference>
<protein>
    <submittedName>
        <fullName evidence="2">Plasmid stabilization system protein</fullName>
    </submittedName>
</protein>
<sequence>MESTYKIIWTDEALTNLADIIDYLEHRWTEREIKNFAKLLDRQLNMIQTNPELFPTSPTSNRLRKTVLSKQTTIYYLLDNDEIRIVTLFDNRQNHKRLNNK</sequence>
<name>A0A0S2I489_9BACT</name>
<gene>
    <name evidence="2" type="ORF">L21SP5_03597</name>
</gene>
<organism evidence="2 3">
    <name type="scientific">Salinivirga cyanobacteriivorans</name>
    <dbReference type="NCBI Taxonomy" id="1307839"/>
    <lineage>
        <taxon>Bacteria</taxon>
        <taxon>Pseudomonadati</taxon>
        <taxon>Bacteroidota</taxon>
        <taxon>Bacteroidia</taxon>
        <taxon>Bacteroidales</taxon>
        <taxon>Salinivirgaceae</taxon>
        <taxon>Salinivirga</taxon>
    </lineage>
</organism>
<dbReference type="RefSeq" id="WP_057954519.1">
    <property type="nucleotide sequence ID" value="NZ_CP013118.1"/>
</dbReference>
<dbReference type="AlphaFoldDB" id="A0A0S2I489"/>
<dbReference type="InterPro" id="IPR035093">
    <property type="entry name" value="RelE/ParE_toxin_dom_sf"/>
</dbReference>
<proteinExistence type="predicted"/>
<dbReference type="Gene3D" id="3.30.2310.20">
    <property type="entry name" value="RelE-like"/>
    <property type="match status" value="1"/>
</dbReference>
<accession>A0A0S2I489</accession>
<keyword evidence="3" id="KW-1185">Reference proteome</keyword>
<dbReference type="OrthoDB" id="1098070at2"/>